<dbReference type="SUPFAM" id="SSF51430">
    <property type="entry name" value="NAD(P)-linked oxidoreductase"/>
    <property type="match status" value="1"/>
</dbReference>
<evidence type="ECO:0000256" key="3">
    <source>
        <dbReference type="ARBA" id="ARBA00023014"/>
    </source>
</evidence>
<dbReference type="Gene3D" id="3.20.20.100">
    <property type="entry name" value="NADP-dependent oxidoreductase domain"/>
    <property type="match status" value="1"/>
</dbReference>
<accession>A0A412FV90</accession>
<dbReference type="SUPFAM" id="SSF46548">
    <property type="entry name" value="alpha-helical ferredoxin"/>
    <property type="match status" value="1"/>
</dbReference>
<dbReference type="GO" id="GO:0051536">
    <property type="term" value="F:iron-sulfur cluster binding"/>
    <property type="evidence" value="ECO:0007669"/>
    <property type="project" value="UniProtKB-KW"/>
</dbReference>
<dbReference type="GeneID" id="83016200"/>
<dbReference type="InterPro" id="IPR023210">
    <property type="entry name" value="NADP_OxRdtase_dom"/>
</dbReference>
<dbReference type="InterPro" id="IPR017900">
    <property type="entry name" value="4Fe4S_Fe_S_CS"/>
</dbReference>
<evidence type="ECO:0000313" key="5">
    <source>
        <dbReference type="EMBL" id="RGR72107.1"/>
    </source>
</evidence>
<dbReference type="AlphaFoldDB" id="A0A412FV90"/>
<dbReference type="PRINTS" id="PR00069">
    <property type="entry name" value="ALDKETRDTASE"/>
</dbReference>
<gene>
    <name evidence="5" type="ORF">DWY25_12425</name>
</gene>
<keyword evidence="3" id="KW-0411">Iron-sulfur</keyword>
<keyword evidence="1" id="KW-0479">Metal-binding</keyword>
<dbReference type="InterPro" id="IPR036812">
    <property type="entry name" value="NAD(P)_OxRdtase_dom_sf"/>
</dbReference>
<evidence type="ECO:0000256" key="2">
    <source>
        <dbReference type="ARBA" id="ARBA00023004"/>
    </source>
</evidence>
<dbReference type="GO" id="GO:0046872">
    <property type="term" value="F:metal ion binding"/>
    <property type="evidence" value="ECO:0007669"/>
    <property type="project" value="UniProtKB-KW"/>
</dbReference>
<dbReference type="EMBL" id="QRUP01000016">
    <property type="protein sequence ID" value="RGR72107.1"/>
    <property type="molecule type" value="Genomic_DNA"/>
</dbReference>
<keyword evidence="6" id="KW-1185">Reference proteome</keyword>
<name>A0A412FV90_9FIRM</name>
<evidence type="ECO:0000259" key="4">
    <source>
        <dbReference type="PROSITE" id="PS51379"/>
    </source>
</evidence>
<dbReference type="CDD" id="cd19096">
    <property type="entry name" value="AKR_Fe-S_oxidoreductase"/>
    <property type="match status" value="1"/>
</dbReference>
<dbReference type="InterPro" id="IPR017896">
    <property type="entry name" value="4Fe4S_Fe-S-bd"/>
</dbReference>
<organism evidence="5 6">
    <name type="scientific">Holdemania filiformis</name>
    <dbReference type="NCBI Taxonomy" id="61171"/>
    <lineage>
        <taxon>Bacteria</taxon>
        <taxon>Bacillati</taxon>
        <taxon>Bacillota</taxon>
        <taxon>Erysipelotrichia</taxon>
        <taxon>Erysipelotrichales</taxon>
        <taxon>Erysipelotrichaceae</taxon>
        <taxon>Holdemania</taxon>
    </lineage>
</organism>
<dbReference type="Pfam" id="PF13534">
    <property type="entry name" value="Fer4_17"/>
    <property type="match status" value="1"/>
</dbReference>
<evidence type="ECO:0000313" key="6">
    <source>
        <dbReference type="Proteomes" id="UP000284178"/>
    </source>
</evidence>
<dbReference type="PANTHER" id="PTHR43312:SF2">
    <property type="entry name" value="OXIDOREDUCTASE"/>
    <property type="match status" value="1"/>
</dbReference>
<sequence length="372" mass="43002">MKTREKGKIPARTSLLGFGCMRFPVNEDGKINRPETMKMLDYAYEHGVNYIDTAYPYHNYESEEVVGQWVATKPRDSFYLVTKSPTWMCKDIADFDRILEEQLTKLQTSYVDFYLLHALSRERWEHIKEMNLLPHLKSVLDSGKVRRIGFSFHDDYEVFEEILNAYDWDFCQIQFNYMDTEIQAGIRGYELAKSRNIPMTIMEPVKGGMLANVPDEIQAEFRRVHPDWSDASWALRWVGGHDNVQTVLSGMSTMEQVIDNVKTFSEIEPLNAEEQATIEQARQLFQARIQVPCTGCRYCMPCPFGLDIPKNFRLLNTAHVYNVQAAQKEGYDAMDVAAKASHCQKCGACKTKCPQHIDIPAEMEKVVREFEK</sequence>
<reference evidence="5 6" key="1">
    <citation type="submission" date="2018-08" db="EMBL/GenBank/DDBJ databases">
        <title>A genome reference for cultivated species of the human gut microbiota.</title>
        <authorList>
            <person name="Zou Y."/>
            <person name="Xue W."/>
            <person name="Luo G."/>
        </authorList>
    </citation>
    <scope>NUCLEOTIDE SEQUENCE [LARGE SCALE GENOMIC DNA]</scope>
    <source>
        <strain evidence="5 6">AF24-29</strain>
    </source>
</reference>
<comment type="caution">
    <text evidence="5">The sequence shown here is derived from an EMBL/GenBank/DDBJ whole genome shotgun (WGS) entry which is preliminary data.</text>
</comment>
<dbReference type="InterPro" id="IPR053135">
    <property type="entry name" value="AKR2_Oxidoreductase"/>
</dbReference>
<dbReference type="GO" id="GO:0016491">
    <property type="term" value="F:oxidoreductase activity"/>
    <property type="evidence" value="ECO:0007669"/>
    <property type="project" value="InterPro"/>
</dbReference>
<protein>
    <submittedName>
        <fullName evidence="5">Aldo/keto reductase</fullName>
    </submittedName>
</protein>
<keyword evidence="2" id="KW-0408">Iron</keyword>
<proteinExistence type="predicted"/>
<dbReference type="PANTHER" id="PTHR43312">
    <property type="entry name" value="D-THREO-ALDOSE 1-DEHYDROGENASE"/>
    <property type="match status" value="1"/>
</dbReference>
<dbReference type="PROSITE" id="PS51379">
    <property type="entry name" value="4FE4S_FER_2"/>
    <property type="match status" value="1"/>
</dbReference>
<dbReference type="PROSITE" id="PS00198">
    <property type="entry name" value="4FE4S_FER_1"/>
    <property type="match status" value="1"/>
</dbReference>
<feature type="domain" description="4Fe-4S ferredoxin-type" evidence="4">
    <location>
        <begin position="334"/>
        <end position="362"/>
    </location>
</feature>
<dbReference type="InterPro" id="IPR020471">
    <property type="entry name" value="AKR"/>
</dbReference>
<evidence type="ECO:0000256" key="1">
    <source>
        <dbReference type="ARBA" id="ARBA00022723"/>
    </source>
</evidence>
<dbReference type="RefSeq" id="WP_117895490.1">
    <property type="nucleotide sequence ID" value="NZ_CABJCV010000016.1"/>
</dbReference>
<dbReference type="Proteomes" id="UP000284178">
    <property type="component" value="Unassembled WGS sequence"/>
</dbReference>
<dbReference type="Pfam" id="PF00248">
    <property type="entry name" value="Aldo_ket_red"/>
    <property type="match status" value="1"/>
</dbReference>